<organism evidence="2 3">
    <name type="scientific">Paludisphaera borealis</name>
    <dbReference type="NCBI Taxonomy" id="1387353"/>
    <lineage>
        <taxon>Bacteria</taxon>
        <taxon>Pseudomonadati</taxon>
        <taxon>Planctomycetota</taxon>
        <taxon>Planctomycetia</taxon>
        <taxon>Isosphaerales</taxon>
        <taxon>Isosphaeraceae</taxon>
        <taxon>Paludisphaera</taxon>
    </lineage>
</organism>
<gene>
    <name evidence="2" type="ORF">BSF38_02162</name>
</gene>
<dbReference type="KEGG" id="pbor:BSF38_02162"/>
<dbReference type="AlphaFoldDB" id="A0A1U7CP10"/>
<proteinExistence type="predicted"/>
<dbReference type="EMBL" id="CP019082">
    <property type="protein sequence ID" value="APW60675.1"/>
    <property type="molecule type" value="Genomic_DNA"/>
</dbReference>
<dbReference type="GO" id="GO:0003824">
    <property type="term" value="F:catalytic activity"/>
    <property type="evidence" value="ECO:0007669"/>
    <property type="project" value="TreeGrafter"/>
</dbReference>
<name>A0A1U7CP10_9BACT</name>
<dbReference type="Proteomes" id="UP000186309">
    <property type="component" value="Chromosome"/>
</dbReference>
<dbReference type="RefSeq" id="WP_076345474.1">
    <property type="nucleotide sequence ID" value="NZ_CP019082.1"/>
</dbReference>
<dbReference type="Pfam" id="PF03992">
    <property type="entry name" value="ABM"/>
    <property type="match status" value="1"/>
</dbReference>
<dbReference type="InterPro" id="IPR007138">
    <property type="entry name" value="ABM_dom"/>
</dbReference>
<dbReference type="SUPFAM" id="SSF54909">
    <property type="entry name" value="Dimeric alpha+beta barrel"/>
    <property type="match status" value="1"/>
</dbReference>
<dbReference type="PANTHER" id="PTHR33336:SF15">
    <property type="entry name" value="ABM DOMAIN-CONTAINING PROTEIN"/>
    <property type="match status" value="1"/>
</dbReference>
<keyword evidence="3" id="KW-1185">Reference proteome</keyword>
<feature type="domain" description="ABM" evidence="1">
    <location>
        <begin position="2"/>
        <end position="91"/>
    </location>
</feature>
<evidence type="ECO:0000259" key="1">
    <source>
        <dbReference type="PROSITE" id="PS51725"/>
    </source>
</evidence>
<accession>A0A1U7CP10</accession>
<dbReference type="InterPro" id="IPR011008">
    <property type="entry name" value="Dimeric_a/b-barrel"/>
</dbReference>
<dbReference type="PROSITE" id="PS51725">
    <property type="entry name" value="ABM"/>
    <property type="match status" value="1"/>
</dbReference>
<evidence type="ECO:0000313" key="2">
    <source>
        <dbReference type="EMBL" id="APW60675.1"/>
    </source>
</evidence>
<reference evidence="3" key="1">
    <citation type="submission" date="2016-12" db="EMBL/GenBank/DDBJ databases">
        <title>Comparative genomics of four Isosphaeraceae planctomycetes: a common pool of plasmids and glycoside hydrolase genes.</title>
        <authorList>
            <person name="Ivanova A."/>
        </authorList>
    </citation>
    <scope>NUCLEOTIDE SEQUENCE [LARGE SCALE GENOMIC DNA]</scope>
    <source>
        <strain evidence="3">PX4</strain>
    </source>
</reference>
<sequence length="96" mass="11121">MVGGLKVILVKAGHEQEFERLFGELRETMREREPGCLLYALLRSQTNSRSYIVQEQYRDQASLDAHETSEHGKIYFPKIRAVLESITVEYFDVVIS</sequence>
<dbReference type="PANTHER" id="PTHR33336">
    <property type="entry name" value="QUINOL MONOOXYGENASE YGIN-RELATED"/>
    <property type="match status" value="1"/>
</dbReference>
<protein>
    <recommendedName>
        <fullName evidence="1">ABM domain-containing protein</fullName>
    </recommendedName>
</protein>
<evidence type="ECO:0000313" key="3">
    <source>
        <dbReference type="Proteomes" id="UP000186309"/>
    </source>
</evidence>
<dbReference type="STRING" id="1387353.BSF38_02162"/>
<dbReference type="Gene3D" id="3.30.70.100">
    <property type="match status" value="1"/>
</dbReference>
<dbReference type="InterPro" id="IPR050744">
    <property type="entry name" value="AI-2_Isomerase_LsrG"/>
</dbReference>